<proteinExistence type="predicted"/>
<feature type="compositionally biased region" description="Basic and acidic residues" evidence="1">
    <location>
        <begin position="26"/>
        <end position="47"/>
    </location>
</feature>
<reference evidence="3" key="1">
    <citation type="submission" date="2010-08" db="EMBL/GenBank/DDBJ databases">
        <authorList>
            <consortium name="Caenorhabditis japonica Sequencing Consortium"/>
            <person name="Wilson R.K."/>
        </authorList>
    </citation>
    <scope>NUCLEOTIDE SEQUENCE [LARGE SCALE GENOMIC DNA]</scope>
    <source>
        <strain evidence="3">DF5081</strain>
    </source>
</reference>
<dbReference type="EnsemblMetazoa" id="CJA41578.1">
    <property type="protein sequence ID" value="CJA41578.1"/>
    <property type="gene ID" value="WBGene00217426"/>
</dbReference>
<dbReference type="AlphaFoldDB" id="A0A8R1EPZ7"/>
<evidence type="ECO:0000313" key="2">
    <source>
        <dbReference type="EnsemblMetazoa" id="CJA41578.1"/>
    </source>
</evidence>
<feature type="region of interest" description="Disordered" evidence="1">
    <location>
        <begin position="16"/>
        <end position="85"/>
    </location>
</feature>
<dbReference type="Proteomes" id="UP000005237">
    <property type="component" value="Unassembled WGS sequence"/>
</dbReference>
<feature type="compositionally biased region" description="Basic residues" evidence="1">
    <location>
        <begin position="16"/>
        <end position="25"/>
    </location>
</feature>
<feature type="compositionally biased region" description="Polar residues" evidence="1">
    <location>
        <begin position="51"/>
        <end position="80"/>
    </location>
</feature>
<evidence type="ECO:0000313" key="3">
    <source>
        <dbReference type="Proteomes" id="UP000005237"/>
    </source>
</evidence>
<protein>
    <submittedName>
        <fullName evidence="2">Uncharacterized protein</fullName>
    </submittedName>
</protein>
<sequence>MYFSENSFWINIARKTPRAHPPHGSKHCESIARGAKKDLKGNPDGRELSYGASTSQKNSEKTFTTKRTLWTPHSSQTPISGKNRKARVDWVESADQKLTQLEAAWKAIFLTVVQPLLETTARRFKGVIDAKGYATKY</sequence>
<keyword evidence="3" id="KW-1185">Reference proteome</keyword>
<name>A0A8R1EPZ7_CAEJA</name>
<accession>A0A8R1EPZ7</accession>
<evidence type="ECO:0000256" key="1">
    <source>
        <dbReference type="SAM" id="MobiDB-lite"/>
    </source>
</evidence>
<organism evidence="2 3">
    <name type="scientific">Caenorhabditis japonica</name>
    <dbReference type="NCBI Taxonomy" id="281687"/>
    <lineage>
        <taxon>Eukaryota</taxon>
        <taxon>Metazoa</taxon>
        <taxon>Ecdysozoa</taxon>
        <taxon>Nematoda</taxon>
        <taxon>Chromadorea</taxon>
        <taxon>Rhabditida</taxon>
        <taxon>Rhabditina</taxon>
        <taxon>Rhabditomorpha</taxon>
        <taxon>Rhabditoidea</taxon>
        <taxon>Rhabditidae</taxon>
        <taxon>Peloderinae</taxon>
        <taxon>Caenorhabditis</taxon>
    </lineage>
</organism>
<reference evidence="2" key="2">
    <citation type="submission" date="2022-06" db="UniProtKB">
        <authorList>
            <consortium name="EnsemblMetazoa"/>
        </authorList>
    </citation>
    <scope>IDENTIFICATION</scope>
    <source>
        <strain evidence="2">DF5081</strain>
    </source>
</reference>